<dbReference type="InterPro" id="IPR015424">
    <property type="entry name" value="PyrdxlP-dep_Trfase"/>
</dbReference>
<evidence type="ECO:0000256" key="5">
    <source>
        <dbReference type="ARBA" id="ARBA00023239"/>
    </source>
</evidence>
<dbReference type="AlphaFoldDB" id="A0A935CCD6"/>
<evidence type="ECO:0000256" key="2">
    <source>
        <dbReference type="ARBA" id="ARBA00010671"/>
    </source>
</evidence>
<keyword evidence="4" id="KW-0663">Pyridoxal phosphate</keyword>
<dbReference type="InterPro" id="IPR052357">
    <property type="entry name" value="Orn_Lys_Arg_decarboxylase-I"/>
</dbReference>
<dbReference type="EMBL" id="JADIXZ010000001">
    <property type="protein sequence ID" value="MBK6299717.1"/>
    <property type="molecule type" value="Genomic_DNA"/>
</dbReference>
<organism evidence="8 9">
    <name type="scientific">Candidatus Phosphoribacter hodrii</name>
    <dbReference type="NCBI Taxonomy" id="2953743"/>
    <lineage>
        <taxon>Bacteria</taxon>
        <taxon>Bacillati</taxon>
        <taxon>Actinomycetota</taxon>
        <taxon>Actinomycetes</taxon>
        <taxon>Micrococcales</taxon>
        <taxon>Dermatophilaceae</taxon>
        <taxon>Candidatus Phosphoribacter</taxon>
    </lineage>
</organism>
<dbReference type="Pfam" id="PF01276">
    <property type="entry name" value="OKR_DC_1"/>
    <property type="match status" value="1"/>
</dbReference>
<evidence type="ECO:0000259" key="6">
    <source>
        <dbReference type="Pfam" id="PF01276"/>
    </source>
</evidence>
<dbReference type="PANTHER" id="PTHR43277">
    <property type="entry name" value="ARGININE DECARBOXYLASE"/>
    <property type="match status" value="1"/>
</dbReference>
<comment type="caution">
    <text evidence="8">The sequence shown here is derived from an EMBL/GenBank/DDBJ whole genome shotgun (WGS) entry which is preliminary data.</text>
</comment>
<name>A0A935CCD6_9MICO</name>
<protein>
    <submittedName>
        <fullName evidence="8">Decarboxylase</fullName>
    </submittedName>
</protein>
<dbReference type="Proteomes" id="UP000718281">
    <property type="component" value="Unassembled WGS sequence"/>
</dbReference>
<dbReference type="GO" id="GO:0016831">
    <property type="term" value="F:carboxy-lyase activity"/>
    <property type="evidence" value="ECO:0007669"/>
    <property type="project" value="UniProtKB-KW"/>
</dbReference>
<dbReference type="InterPro" id="IPR015421">
    <property type="entry name" value="PyrdxlP-dep_Trfase_major"/>
</dbReference>
<keyword evidence="3" id="KW-0210">Decarboxylase</keyword>
<accession>A0A935CCD6</accession>
<evidence type="ECO:0000259" key="7">
    <source>
        <dbReference type="Pfam" id="PF03711"/>
    </source>
</evidence>
<gene>
    <name evidence="8" type="ORF">IPF40_01220</name>
</gene>
<evidence type="ECO:0000256" key="4">
    <source>
        <dbReference type="ARBA" id="ARBA00022898"/>
    </source>
</evidence>
<keyword evidence="5" id="KW-0456">Lyase</keyword>
<dbReference type="SUPFAM" id="SSF53383">
    <property type="entry name" value="PLP-dependent transferases"/>
    <property type="match status" value="1"/>
</dbReference>
<reference evidence="8 9" key="1">
    <citation type="submission" date="2020-10" db="EMBL/GenBank/DDBJ databases">
        <title>Connecting structure to function with the recovery of over 1000 high-quality activated sludge metagenome-assembled genomes encoding full-length rRNA genes using long-read sequencing.</title>
        <authorList>
            <person name="Singleton C.M."/>
            <person name="Petriglieri F."/>
            <person name="Kristensen J.M."/>
            <person name="Kirkegaard R.H."/>
            <person name="Michaelsen T.Y."/>
            <person name="Andersen M.H."/>
            <person name="Karst S.M."/>
            <person name="Dueholm M.S."/>
            <person name="Nielsen P.H."/>
            <person name="Albertsen M."/>
        </authorList>
    </citation>
    <scope>NUCLEOTIDE SEQUENCE [LARGE SCALE GENOMIC DNA]</scope>
    <source>
        <strain evidence="8">AalE_18-Q3-R2-46_BAT3C.188</strain>
    </source>
</reference>
<comment type="similarity">
    <text evidence="2">Belongs to the Orn/Lys/Arg decarboxylase class-I family.</text>
</comment>
<sequence length="482" mass="49558">MPSDPRGLRGDAPALDAWLAFQGGAPTPFTIPGHKQRLDLVGDVVAGDVPLFAGLDTMSQAHGVLAAAEARAARLWGADVCRFSVGGSTHGNQALALAVGAPGDRVIVSRTLHRSLLLGLVLAGLTPVWVRPDVDDLGMPRGIPPRALTDALALTPDAVAVFIGDPSYVGTLTDIEGLAAVAHAHRGSRARGGADGIPLVVDAAWGAHFGFHPALPGHALARGADALVTSAHKTLPAWSQGALVLARTERIDPARLAAAVDATATTSPSGAILASIDASRALVERDGPALLGDLVGQVADLRARLRAVPGLVVLDGPGVDPVKVCLVLSGTGADGTRIEADLIARRMPVELADRDTIVAMVTLADTPTTLRRLEDALVELVEVHRGTPRPTVASIAWSVAPQQVCPPRAAFFARQETVAAARAVGRTCGELVAPYPPGIPVLAPGELITEETMSALQAARAAGTRIAYAADPTLATVRVLAD</sequence>
<dbReference type="InterPro" id="IPR008286">
    <property type="entry name" value="Prn/Lys/Arg_de-COase_C"/>
</dbReference>
<dbReference type="Gene3D" id="3.90.100.10">
    <property type="entry name" value="Orn/Lys/Arg decarboxylase, C-terminal domain"/>
    <property type="match status" value="1"/>
</dbReference>
<feature type="domain" description="Orn/Lys/Arg decarboxylases family 1 pyridoxal-P attachment site" evidence="6">
    <location>
        <begin position="51"/>
        <end position="305"/>
    </location>
</feature>
<evidence type="ECO:0000313" key="9">
    <source>
        <dbReference type="Proteomes" id="UP000718281"/>
    </source>
</evidence>
<feature type="domain" description="Orn/Lys/Arg decarboxylase C-terminal" evidence="7">
    <location>
        <begin position="369"/>
        <end position="456"/>
    </location>
</feature>
<evidence type="ECO:0000313" key="8">
    <source>
        <dbReference type="EMBL" id="MBK6299717.1"/>
    </source>
</evidence>
<dbReference type="InterPro" id="IPR000310">
    <property type="entry name" value="Orn/Lys/Arg_deCO2ase_major_dom"/>
</dbReference>
<dbReference type="SUPFAM" id="SSF55904">
    <property type="entry name" value="Ornithine decarboxylase C-terminal domain"/>
    <property type="match status" value="1"/>
</dbReference>
<dbReference type="Gene3D" id="3.40.640.10">
    <property type="entry name" value="Type I PLP-dependent aspartate aminotransferase-like (Major domain)"/>
    <property type="match status" value="1"/>
</dbReference>
<evidence type="ECO:0000256" key="1">
    <source>
        <dbReference type="ARBA" id="ARBA00001933"/>
    </source>
</evidence>
<dbReference type="PANTHER" id="PTHR43277:SF4">
    <property type="entry name" value="ARGININE DECARBOXYLASE"/>
    <property type="match status" value="1"/>
</dbReference>
<comment type="cofactor">
    <cofactor evidence="1">
        <name>pyridoxal 5'-phosphate</name>
        <dbReference type="ChEBI" id="CHEBI:597326"/>
    </cofactor>
</comment>
<proteinExistence type="inferred from homology"/>
<dbReference type="InterPro" id="IPR036633">
    <property type="entry name" value="Prn/Lys/Arg_de-COase_C_sf"/>
</dbReference>
<evidence type="ECO:0000256" key="3">
    <source>
        <dbReference type="ARBA" id="ARBA00022793"/>
    </source>
</evidence>
<dbReference type="Pfam" id="PF03711">
    <property type="entry name" value="OKR_DC_1_C"/>
    <property type="match status" value="1"/>
</dbReference>